<dbReference type="Pfam" id="PF02627">
    <property type="entry name" value="CMD"/>
    <property type="match status" value="1"/>
</dbReference>
<dbReference type="PANTHER" id="PTHR34846">
    <property type="entry name" value="4-CARBOXYMUCONOLACTONE DECARBOXYLASE FAMILY PROTEIN (AFU_ORTHOLOGUE AFUA_6G11590)"/>
    <property type="match status" value="1"/>
</dbReference>
<dbReference type="EMBL" id="JBBPIX010000001">
    <property type="protein sequence ID" value="MEK6462850.1"/>
    <property type="molecule type" value="Genomic_DNA"/>
</dbReference>
<evidence type="ECO:0000313" key="3">
    <source>
        <dbReference type="Proteomes" id="UP001367513"/>
    </source>
</evidence>
<organism evidence="2 3">
    <name type="scientific">Pseudonocardia alni subsp. carboxydivorans</name>
    <dbReference type="NCBI Taxonomy" id="415010"/>
    <lineage>
        <taxon>Bacteria</taxon>
        <taxon>Bacillati</taxon>
        <taxon>Actinomycetota</taxon>
        <taxon>Actinomycetes</taxon>
        <taxon>Pseudonocardiales</taxon>
        <taxon>Pseudonocardiaceae</taxon>
        <taxon>Pseudonocardia</taxon>
    </lineage>
</organism>
<dbReference type="Proteomes" id="UP001367513">
    <property type="component" value="Unassembled WGS sequence"/>
</dbReference>
<keyword evidence="3" id="KW-1185">Reference proteome</keyword>
<proteinExistence type="predicted"/>
<dbReference type="InterPro" id="IPR003779">
    <property type="entry name" value="CMD-like"/>
</dbReference>
<dbReference type="RefSeq" id="WP_251783714.1">
    <property type="nucleotide sequence ID" value="NZ_BAAAOD010000099.1"/>
</dbReference>
<sequence>MEPRITRPYRHVPDGYRALLALEASTRDDAVLPRAVQELVRLRASQVNGCGFCVDMHSHDALEAGESIERLLAVSAWREAPWFTRSERAALALTEELTRLADRTDAVPDPVWDEAAAVFDEKALMQLVLTVATINAWNRVSVATRQVAGSHRRAAAAGRP</sequence>
<name>A0ABU9ABM2_PSEA5</name>
<reference evidence="2 3" key="1">
    <citation type="submission" date="2024-03" db="EMBL/GenBank/DDBJ databases">
        <title>Draft genome sequence of Pseudonocardia carboxydivorans JCM 14827.</title>
        <authorList>
            <person name="Duangmal K."/>
        </authorList>
    </citation>
    <scope>NUCLEOTIDE SEQUENCE [LARGE SCALE GENOMIC DNA]</scope>
    <source>
        <strain evidence="2 3">JCM 14827</strain>
    </source>
</reference>
<dbReference type="InterPro" id="IPR004675">
    <property type="entry name" value="AhpD_core"/>
</dbReference>
<dbReference type="SUPFAM" id="SSF69118">
    <property type="entry name" value="AhpD-like"/>
    <property type="match status" value="1"/>
</dbReference>
<evidence type="ECO:0000259" key="1">
    <source>
        <dbReference type="Pfam" id="PF02627"/>
    </source>
</evidence>
<comment type="caution">
    <text evidence="2">The sequence shown here is derived from an EMBL/GenBank/DDBJ whole genome shotgun (WGS) entry which is preliminary data.</text>
</comment>
<accession>A0ABU9ABM2</accession>
<dbReference type="InterPro" id="IPR029032">
    <property type="entry name" value="AhpD-like"/>
</dbReference>
<protein>
    <submittedName>
        <fullName evidence="2">Carboxymuconolactone decarboxylase family protein</fullName>
    </submittedName>
</protein>
<dbReference type="Gene3D" id="1.20.1290.10">
    <property type="entry name" value="AhpD-like"/>
    <property type="match status" value="1"/>
</dbReference>
<dbReference type="NCBIfam" id="TIGR00778">
    <property type="entry name" value="ahpD_dom"/>
    <property type="match status" value="1"/>
</dbReference>
<feature type="domain" description="Carboxymuconolactone decarboxylase-like" evidence="1">
    <location>
        <begin position="13"/>
        <end position="96"/>
    </location>
</feature>
<evidence type="ECO:0000313" key="2">
    <source>
        <dbReference type="EMBL" id="MEK6462850.1"/>
    </source>
</evidence>
<gene>
    <name evidence="2" type="ORF">WG925_03770</name>
</gene>
<dbReference type="PANTHER" id="PTHR34846:SF7">
    <property type="entry name" value="BLL7811 PROTEIN"/>
    <property type="match status" value="1"/>
</dbReference>